<feature type="signal peptide" evidence="5">
    <location>
        <begin position="1"/>
        <end position="15"/>
    </location>
</feature>
<dbReference type="InterPro" id="IPR051249">
    <property type="entry name" value="NLRP_Inflammasome"/>
</dbReference>
<dbReference type="InterPro" id="IPR011029">
    <property type="entry name" value="DEATH-like_dom_sf"/>
</dbReference>
<comment type="subcellular location">
    <subcellularLocation>
        <location evidence="1">Cytoplasm</location>
        <location evidence="1">Cytosol</location>
    </subcellularLocation>
</comment>
<sequence length="396" mass="44193">LQILSAVFWSSTVLCLQTAHRSLHRHRNSTVCVVFLQFEVWSGISTVSSQGPSVSCRFRCPGPGGFQCSSTGLVFVVDQEAELLYRTVQWDESLLQSAGKKAAGPLFSIQCPEAAVCELHLPHCETKQGLLSVVHISDDGLSILEPLEITGTHVVVKVPHLSVFGLVWDFIKRFVNITLPVEGQVLLFLRPDEGPRILDVFLLQGNIPLSEVKSAQQRGAKYIKTSSDSNCKLYIGQSYSVHCEPNDLIQPERINFRSKYGPNYFPTFEVFLTLNPERATVMIQDQERTEVWRRNVPLTGEDFISSISYHPSVRLHVSAAVVSPHSLNKNHTWILKSELDNAERRITVDLMVQKYGGGAVQVMRRVLTDISRNDLVKQLPAVGSGAEGQSHQITEY</sequence>
<accession>A0A4W6FZK8</accession>
<keyword evidence="3" id="KW-0399">Innate immunity</keyword>
<evidence type="ECO:0000256" key="1">
    <source>
        <dbReference type="ARBA" id="ARBA00004514"/>
    </source>
</evidence>
<dbReference type="Ensembl" id="ENSLCAT00010057642.1">
    <property type="protein sequence ID" value="ENSLCAP00010056109.1"/>
    <property type="gene ID" value="ENSLCAG00010026184.1"/>
</dbReference>
<feature type="chain" id="PRO_5021400543" description="FIIND domain-containing protein" evidence="5">
    <location>
        <begin position="16"/>
        <end position="396"/>
    </location>
</feature>
<name>A0A4W6FZK8_LATCA</name>
<evidence type="ECO:0000259" key="6">
    <source>
        <dbReference type="PROSITE" id="PS51830"/>
    </source>
</evidence>
<dbReference type="Pfam" id="PF13553">
    <property type="entry name" value="FIIND"/>
    <property type="match status" value="1"/>
</dbReference>
<reference evidence="8" key="1">
    <citation type="submission" date="2015-09" db="EMBL/GenBank/DDBJ databases">
        <authorList>
            <person name="Sai Rama Sridatta P."/>
        </authorList>
    </citation>
    <scope>NUCLEOTIDE SEQUENCE [LARGE SCALE GENOMIC DNA]</scope>
</reference>
<reference evidence="7" key="3">
    <citation type="submission" date="2025-09" db="UniProtKB">
        <authorList>
            <consortium name="Ensembl"/>
        </authorList>
    </citation>
    <scope>IDENTIFICATION</scope>
</reference>
<keyword evidence="8" id="KW-1185">Reference proteome</keyword>
<feature type="domain" description="FIIND" evidence="6">
    <location>
        <begin position="37"/>
        <end position="311"/>
    </location>
</feature>
<dbReference type="PANTHER" id="PTHR46985">
    <property type="entry name" value="NACHT, LRR AND PYD DOMAINS-CONTAINING PROTEIN 1"/>
    <property type="match status" value="1"/>
</dbReference>
<dbReference type="InterPro" id="IPR025307">
    <property type="entry name" value="FIIND_dom"/>
</dbReference>
<evidence type="ECO:0000256" key="2">
    <source>
        <dbReference type="ARBA" id="ARBA00022490"/>
    </source>
</evidence>
<dbReference type="SUPFAM" id="SSF47986">
    <property type="entry name" value="DEATH domain"/>
    <property type="match status" value="1"/>
</dbReference>
<dbReference type="Pfam" id="PF23679">
    <property type="entry name" value="UPA-FIIND"/>
    <property type="match status" value="1"/>
</dbReference>
<dbReference type="AlphaFoldDB" id="A0A4W6FZK8"/>
<evidence type="ECO:0000313" key="7">
    <source>
        <dbReference type="Ensembl" id="ENSLCAP00010056109.1"/>
    </source>
</evidence>
<keyword evidence="4" id="KW-0391">Immunity</keyword>
<keyword evidence="2" id="KW-0963">Cytoplasm</keyword>
<evidence type="ECO:0000256" key="4">
    <source>
        <dbReference type="ARBA" id="ARBA00022859"/>
    </source>
</evidence>
<protein>
    <recommendedName>
        <fullName evidence="6">FIIND domain-containing protein</fullName>
    </recommendedName>
</protein>
<keyword evidence="5" id="KW-0732">Signal</keyword>
<dbReference type="GO" id="GO:0045087">
    <property type="term" value="P:innate immune response"/>
    <property type="evidence" value="ECO:0007669"/>
    <property type="project" value="UniProtKB-KW"/>
</dbReference>
<organism evidence="7 8">
    <name type="scientific">Lates calcarifer</name>
    <name type="common">Barramundi</name>
    <name type="synonym">Holocentrus calcarifer</name>
    <dbReference type="NCBI Taxonomy" id="8187"/>
    <lineage>
        <taxon>Eukaryota</taxon>
        <taxon>Metazoa</taxon>
        <taxon>Chordata</taxon>
        <taxon>Craniata</taxon>
        <taxon>Vertebrata</taxon>
        <taxon>Euteleostomi</taxon>
        <taxon>Actinopterygii</taxon>
        <taxon>Neopterygii</taxon>
        <taxon>Teleostei</taxon>
        <taxon>Neoteleostei</taxon>
        <taxon>Acanthomorphata</taxon>
        <taxon>Carangaria</taxon>
        <taxon>Carangaria incertae sedis</taxon>
        <taxon>Centropomidae</taxon>
        <taxon>Lates</taxon>
    </lineage>
</organism>
<evidence type="ECO:0000256" key="5">
    <source>
        <dbReference type="SAM" id="SignalP"/>
    </source>
</evidence>
<dbReference type="InParanoid" id="A0A4W6FZK8"/>
<dbReference type="PROSITE" id="PS51830">
    <property type="entry name" value="FIIND"/>
    <property type="match status" value="1"/>
</dbReference>
<dbReference type="GO" id="GO:0005829">
    <property type="term" value="C:cytosol"/>
    <property type="evidence" value="ECO:0007669"/>
    <property type="project" value="UniProtKB-SubCell"/>
</dbReference>
<dbReference type="PANTHER" id="PTHR46985:SF2">
    <property type="entry name" value="APOPTOSIS-ASSOCIATED SPECK-LIKE PROTEIN CONTAINING A CARD"/>
    <property type="match status" value="1"/>
</dbReference>
<dbReference type="Proteomes" id="UP000314980">
    <property type="component" value="Unassembled WGS sequence"/>
</dbReference>
<evidence type="ECO:0000313" key="8">
    <source>
        <dbReference type="Proteomes" id="UP000314980"/>
    </source>
</evidence>
<dbReference type="Pfam" id="PF02758">
    <property type="entry name" value="PYRIN"/>
    <property type="match status" value="1"/>
</dbReference>
<dbReference type="InterPro" id="IPR004020">
    <property type="entry name" value="DAPIN"/>
</dbReference>
<dbReference type="GeneTree" id="ENSGT00730000111912"/>
<evidence type="ECO:0000256" key="3">
    <source>
        <dbReference type="ARBA" id="ARBA00022588"/>
    </source>
</evidence>
<reference evidence="7" key="2">
    <citation type="submission" date="2025-08" db="UniProtKB">
        <authorList>
            <consortium name="Ensembl"/>
        </authorList>
    </citation>
    <scope>IDENTIFICATION</scope>
</reference>
<proteinExistence type="predicted"/>
<dbReference type="Gene3D" id="1.10.533.10">
    <property type="entry name" value="Death Domain, Fas"/>
    <property type="match status" value="1"/>
</dbReference>